<accession>A0A4C1UUV0</accession>
<protein>
    <submittedName>
        <fullName evidence="2">Uncharacterized protein</fullName>
    </submittedName>
</protein>
<proteinExistence type="predicted"/>
<feature type="region of interest" description="Disordered" evidence="1">
    <location>
        <begin position="16"/>
        <end position="57"/>
    </location>
</feature>
<dbReference type="EMBL" id="BGZK01000230">
    <property type="protein sequence ID" value="GBP30218.1"/>
    <property type="molecule type" value="Genomic_DNA"/>
</dbReference>
<evidence type="ECO:0000256" key="1">
    <source>
        <dbReference type="SAM" id="MobiDB-lite"/>
    </source>
</evidence>
<dbReference type="AlphaFoldDB" id="A0A4C1UUV0"/>
<evidence type="ECO:0000313" key="2">
    <source>
        <dbReference type="EMBL" id="GBP30218.1"/>
    </source>
</evidence>
<keyword evidence="3" id="KW-1185">Reference proteome</keyword>
<name>A0A4C1UUV0_EUMVA</name>
<sequence length="173" mass="19383">MCLTLRSGVTILEDPGSIAGARKHQRESPGDVVPAIRSRRKSERRKDNQGEEAESTGQALRITLKEELLNRQRRTYASALKLASTDRVCIEIKKSEGGPVLAIYPVSEQEETIKSAEDAKKILKNTMYPISMQIQATKVRKRDERVLWFKTFRRIGEENQAHGAAHPTDNGAA</sequence>
<dbReference type="Proteomes" id="UP000299102">
    <property type="component" value="Unassembled WGS sequence"/>
</dbReference>
<gene>
    <name evidence="2" type="ORF">EVAR_94526_1</name>
</gene>
<dbReference type="OrthoDB" id="10026072at2759"/>
<evidence type="ECO:0000313" key="3">
    <source>
        <dbReference type="Proteomes" id="UP000299102"/>
    </source>
</evidence>
<reference evidence="2 3" key="1">
    <citation type="journal article" date="2019" name="Commun. Biol.">
        <title>The bagworm genome reveals a unique fibroin gene that provides high tensile strength.</title>
        <authorList>
            <person name="Kono N."/>
            <person name="Nakamura H."/>
            <person name="Ohtoshi R."/>
            <person name="Tomita M."/>
            <person name="Numata K."/>
            <person name="Arakawa K."/>
        </authorList>
    </citation>
    <scope>NUCLEOTIDE SEQUENCE [LARGE SCALE GENOMIC DNA]</scope>
</reference>
<comment type="caution">
    <text evidence="2">The sequence shown here is derived from an EMBL/GenBank/DDBJ whole genome shotgun (WGS) entry which is preliminary data.</text>
</comment>
<organism evidence="2 3">
    <name type="scientific">Eumeta variegata</name>
    <name type="common">Bagworm moth</name>
    <name type="synonym">Eumeta japonica</name>
    <dbReference type="NCBI Taxonomy" id="151549"/>
    <lineage>
        <taxon>Eukaryota</taxon>
        <taxon>Metazoa</taxon>
        <taxon>Ecdysozoa</taxon>
        <taxon>Arthropoda</taxon>
        <taxon>Hexapoda</taxon>
        <taxon>Insecta</taxon>
        <taxon>Pterygota</taxon>
        <taxon>Neoptera</taxon>
        <taxon>Endopterygota</taxon>
        <taxon>Lepidoptera</taxon>
        <taxon>Glossata</taxon>
        <taxon>Ditrysia</taxon>
        <taxon>Tineoidea</taxon>
        <taxon>Psychidae</taxon>
        <taxon>Oiketicinae</taxon>
        <taxon>Eumeta</taxon>
    </lineage>
</organism>